<dbReference type="AlphaFoldDB" id="A0A1Q9BQB6"/>
<proteinExistence type="predicted"/>
<dbReference type="Proteomes" id="UP000186817">
    <property type="component" value="Unassembled WGS sequence"/>
</dbReference>
<feature type="non-terminal residue" evidence="1">
    <location>
        <position position="30"/>
    </location>
</feature>
<evidence type="ECO:0000313" key="1">
    <source>
        <dbReference type="EMBL" id="OLP72650.1"/>
    </source>
</evidence>
<protein>
    <submittedName>
        <fullName evidence="1">Uncharacterized protein</fullName>
    </submittedName>
</protein>
<reference evidence="1 2" key="1">
    <citation type="submission" date="2016-02" db="EMBL/GenBank/DDBJ databases">
        <title>Genome analysis of coral dinoflagellate symbionts highlights evolutionary adaptations to a symbiotic lifestyle.</title>
        <authorList>
            <person name="Aranda M."/>
            <person name="Li Y."/>
            <person name="Liew Y.J."/>
            <person name="Baumgarten S."/>
            <person name="Simakov O."/>
            <person name="Wilson M."/>
            <person name="Piel J."/>
            <person name="Ashoor H."/>
            <person name="Bougouffa S."/>
            <person name="Bajic V.B."/>
            <person name="Ryu T."/>
            <person name="Ravasi T."/>
            <person name="Bayer T."/>
            <person name="Micklem G."/>
            <person name="Kim H."/>
            <person name="Bhak J."/>
            <person name="Lajeunesse T.C."/>
            <person name="Voolstra C.R."/>
        </authorList>
    </citation>
    <scope>NUCLEOTIDE SEQUENCE [LARGE SCALE GENOMIC DNA]</scope>
    <source>
        <strain evidence="1 2">CCMP2467</strain>
    </source>
</reference>
<gene>
    <name evidence="1" type="ORF">AK812_SmicGene48109</name>
</gene>
<accession>A0A1Q9BQB6</accession>
<comment type="caution">
    <text evidence="1">The sequence shown here is derived from an EMBL/GenBank/DDBJ whole genome shotgun (WGS) entry which is preliminary data.</text>
</comment>
<name>A0A1Q9BQB6_SYMMI</name>
<sequence length="30" mass="3236">VASEQAAHLEARKLLEERGSGLCKLRAMAP</sequence>
<feature type="non-terminal residue" evidence="1">
    <location>
        <position position="1"/>
    </location>
</feature>
<evidence type="ECO:0000313" key="2">
    <source>
        <dbReference type="Proteomes" id="UP000186817"/>
    </source>
</evidence>
<organism evidence="1 2">
    <name type="scientific">Symbiodinium microadriaticum</name>
    <name type="common">Dinoflagellate</name>
    <name type="synonym">Zooxanthella microadriatica</name>
    <dbReference type="NCBI Taxonomy" id="2951"/>
    <lineage>
        <taxon>Eukaryota</taxon>
        <taxon>Sar</taxon>
        <taxon>Alveolata</taxon>
        <taxon>Dinophyceae</taxon>
        <taxon>Suessiales</taxon>
        <taxon>Symbiodiniaceae</taxon>
        <taxon>Symbiodinium</taxon>
    </lineage>
</organism>
<dbReference type="EMBL" id="LSRX01007089">
    <property type="protein sequence ID" value="OLP72650.1"/>
    <property type="molecule type" value="Genomic_DNA"/>
</dbReference>
<keyword evidence="2" id="KW-1185">Reference proteome</keyword>